<proteinExistence type="predicted"/>
<dbReference type="InterPro" id="IPR023833">
    <property type="entry name" value="Signal_pept_SipW-depend-type"/>
</dbReference>
<keyword evidence="2" id="KW-1185">Reference proteome</keyword>
<dbReference type="EMBL" id="VFNV01000001">
    <property type="protein sequence ID" value="TQK76525.1"/>
    <property type="molecule type" value="Genomic_DNA"/>
</dbReference>
<reference evidence="1 2" key="1">
    <citation type="submission" date="2019-06" db="EMBL/GenBank/DDBJ databases">
        <title>Sequencing the genomes of 1000 actinobacteria strains.</title>
        <authorList>
            <person name="Klenk H.-P."/>
        </authorList>
    </citation>
    <scope>NUCLEOTIDE SEQUENCE [LARGE SCALE GENOMIC DNA]</scope>
    <source>
        <strain evidence="1 2">DSM 10596</strain>
    </source>
</reference>
<evidence type="ECO:0000313" key="1">
    <source>
        <dbReference type="EMBL" id="TQK76525.1"/>
    </source>
</evidence>
<evidence type="ECO:0000313" key="2">
    <source>
        <dbReference type="Proteomes" id="UP000316181"/>
    </source>
</evidence>
<accession>A0A542SPN8</accession>
<protein>
    <submittedName>
        <fullName evidence="1">Putative ribosomally synthesized peptide with SipW-like signal peptide</fullName>
    </submittedName>
</protein>
<dbReference type="NCBIfam" id="TIGR04088">
    <property type="entry name" value="cognate_SipW"/>
    <property type="match status" value="1"/>
</dbReference>
<organism evidence="1 2">
    <name type="scientific">Rarobacter incanus</name>
    <dbReference type="NCBI Taxonomy" id="153494"/>
    <lineage>
        <taxon>Bacteria</taxon>
        <taxon>Bacillati</taxon>
        <taxon>Actinomycetota</taxon>
        <taxon>Actinomycetes</taxon>
        <taxon>Micrococcales</taxon>
        <taxon>Rarobacteraceae</taxon>
        <taxon>Rarobacter</taxon>
    </lineage>
</organism>
<name>A0A542SPN8_9MICO</name>
<sequence length="306" mass="31959">MWSNRPATGIPSWRTIVISLSALAAIVAVVVGVRTTSAAWNDQAHFAAPVTAGTWDTIRAADVMQPGNSNTQTGPGAWTVPAAPESSHEGCVQFNVTGTSATPEVWEVHADLTKPPFAGMSGSGGFYNPGPVQTTIGTLPGDSTTLVLRGVSNGGSTWNAEYNNKYLTSSQTINVKICSSSLPVPAQGNSNWTTIAVTHGTWTDTQACLVVTVTGTVTDTDANPFYFGWTYALDMTPAKQRITGAGKTVNYVGWVPSVGDGGNDWSIGLAPAHNNPVANTYTVTSKRTTAVRGTGTVTVTACVYGW</sequence>
<gene>
    <name evidence="1" type="ORF">FB389_1204</name>
</gene>
<dbReference type="RefSeq" id="WP_170207895.1">
    <property type="nucleotide sequence ID" value="NZ_BAAATB010000002.1"/>
</dbReference>
<comment type="caution">
    <text evidence="1">The sequence shown here is derived from an EMBL/GenBank/DDBJ whole genome shotgun (WGS) entry which is preliminary data.</text>
</comment>
<dbReference type="Proteomes" id="UP000316181">
    <property type="component" value="Unassembled WGS sequence"/>
</dbReference>
<dbReference type="AlphaFoldDB" id="A0A542SPN8"/>